<proteinExistence type="predicted"/>
<evidence type="ECO:0000313" key="2">
    <source>
        <dbReference type="Proteomes" id="UP000183750"/>
    </source>
</evidence>
<gene>
    <name evidence="1" type="ORF">SAMN04489807_2168</name>
</gene>
<evidence type="ECO:0000313" key="1">
    <source>
        <dbReference type="EMBL" id="SEB83179.1"/>
    </source>
</evidence>
<dbReference type="AlphaFoldDB" id="A0A1H4MJK6"/>
<keyword evidence="2" id="KW-1185">Reference proteome</keyword>
<reference evidence="2" key="1">
    <citation type="submission" date="2016-10" db="EMBL/GenBank/DDBJ databases">
        <authorList>
            <person name="Varghese N."/>
            <person name="Submissions S."/>
        </authorList>
    </citation>
    <scope>NUCLEOTIDE SEQUENCE [LARGE SCALE GENOMIC DNA]</scope>
    <source>
        <strain evidence="2">DSM 16089</strain>
    </source>
</reference>
<organism evidence="1 2">
    <name type="scientific">Microbacterium hydrocarbonoxydans</name>
    <dbReference type="NCBI Taxonomy" id="273678"/>
    <lineage>
        <taxon>Bacteria</taxon>
        <taxon>Bacillati</taxon>
        <taxon>Actinomycetota</taxon>
        <taxon>Actinomycetes</taxon>
        <taxon>Micrococcales</taxon>
        <taxon>Microbacteriaceae</taxon>
        <taxon>Microbacterium</taxon>
    </lineage>
</organism>
<dbReference type="RefSeq" id="WP_139305275.1">
    <property type="nucleotide sequence ID" value="NZ_FNSQ01000005.1"/>
</dbReference>
<accession>A0A1H4MJK6</accession>
<protein>
    <submittedName>
        <fullName evidence="1">Uncharacterized protein</fullName>
    </submittedName>
</protein>
<sequence>MSSPVHPAHWPDPVVDTYDSVLAESPELAGASFVTLVEACELLASAYALDKVAAAAHYISTGSTGQTTAHPCLVEA</sequence>
<dbReference type="EMBL" id="FNSQ01000005">
    <property type="protein sequence ID" value="SEB83179.1"/>
    <property type="molecule type" value="Genomic_DNA"/>
</dbReference>
<dbReference type="Proteomes" id="UP000183750">
    <property type="component" value="Unassembled WGS sequence"/>
</dbReference>
<name>A0A1H4MJK6_9MICO</name>